<reference evidence="1" key="1">
    <citation type="journal article" date="2020" name="Nat. Commun.">
        <title>Large-scale genome sequencing of mycorrhizal fungi provides insights into the early evolution of symbiotic traits.</title>
        <authorList>
            <person name="Miyauchi S."/>
            <person name="Kiss E."/>
            <person name="Kuo A."/>
            <person name="Drula E."/>
            <person name="Kohler A."/>
            <person name="Sanchez-Garcia M."/>
            <person name="Morin E."/>
            <person name="Andreopoulos B."/>
            <person name="Barry K.W."/>
            <person name="Bonito G."/>
            <person name="Buee M."/>
            <person name="Carver A."/>
            <person name="Chen C."/>
            <person name="Cichocki N."/>
            <person name="Clum A."/>
            <person name="Culley D."/>
            <person name="Crous P.W."/>
            <person name="Fauchery L."/>
            <person name="Girlanda M."/>
            <person name="Hayes R.D."/>
            <person name="Keri Z."/>
            <person name="LaButti K."/>
            <person name="Lipzen A."/>
            <person name="Lombard V."/>
            <person name="Magnuson J."/>
            <person name="Maillard F."/>
            <person name="Murat C."/>
            <person name="Nolan M."/>
            <person name="Ohm R.A."/>
            <person name="Pangilinan J."/>
            <person name="Pereira M.F."/>
            <person name="Perotto S."/>
            <person name="Peter M."/>
            <person name="Pfister S."/>
            <person name="Riley R."/>
            <person name="Sitrit Y."/>
            <person name="Stielow J.B."/>
            <person name="Szollosi G."/>
            <person name="Zifcakova L."/>
            <person name="Stursova M."/>
            <person name="Spatafora J.W."/>
            <person name="Tedersoo L."/>
            <person name="Vaario L.M."/>
            <person name="Yamada A."/>
            <person name="Yan M."/>
            <person name="Wang P."/>
            <person name="Xu J."/>
            <person name="Bruns T."/>
            <person name="Baldrian P."/>
            <person name="Vilgalys R."/>
            <person name="Dunand C."/>
            <person name="Henrissat B."/>
            <person name="Grigoriev I.V."/>
            <person name="Hibbett D."/>
            <person name="Nagy L.G."/>
            <person name="Martin F.M."/>
        </authorList>
    </citation>
    <scope>NUCLEOTIDE SEQUENCE</scope>
    <source>
        <strain evidence="1">UP504</strain>
    </source>
</reference>
<proteinExistence type="predicted"/>
<gene>
    <name evidence="1" type="ORF">BS47DRAFT_1394683</name>
</gene>
<name>A0A9P6DRA9_9AGAM</name>
<dbReference type="Proteomes" id="UP000886523">
    <property type="component" value="Unassembled WGS sequence"/>
</dbReference>
<organism evidence="1 2">
    <name type="scientific">Hydnum rufescens UP504</name>
    <dbReference type="NCBI Taxonomy" id="1448309"/>
    <lineage>
        <taxon>Eukaryota</taxon>
        <taxon>Fungi</taxon>
        <taxon>Dikarya</taxon>
        <taxon>Basidiomycota</taxon>
        <taxon>Agaricomycotina</taxon>
        <taxon>Agaricomycetes</taxon>
        <taxon>Cantharellales</taxon>
        <taxon>Hydnaceae</taxon>
        <taxon>Hydnum</taxon>
    </lineage>
</organism>
<sequence>MSLFTQLCESDSDSDAEKILVGHVTSALENGTLGTVVQVLRDIYSRSSSLNPLESAALSALPLVLVPAIRGDDSSSELVHLIGIHANAKEVILSIDELMDPGHPMFQNDEGPGDALDTRLMLILDLYQSTVPRLVIRKRPPAETLRPILERLSDAIVTLSYSEISVFNVMTSASRFADVAFTWATQSRSGCSSEDHEAIKKILTEFLLKSLVACSSRIDPDIALRVFQKVQPRYTLPRPPAPPTISHSDATRELVLLIYTTFSRIQDSSELRKYRDSEPIVTLGALVLSVHVQHLNPPLSRAPLVLPLEEGIIMRTIIPALISSAATTAIPGISGSRHLLNELYDE</sequence>
<evidence type="ECO:0000313" key="2">
    <source>
        <dbReference type="Proteomes" id="UP000886523"/>
    </source>
</evidence>
<keyword evidence="2" id="KW-1185">Reference proteome</keyword>
<dbReference type="OrthoDB" id="5396786at2759"/>
<dbReference type="AlphaFoldDB" id="A0A9P6DRA9"/>
<evidence type="ECO:0000313" key="1">
    <source>
        <dbReference type="EMBL" id="KAF9512001.1"/>
    </source>
</evidence>
<protein>
    <submittedName>
        <fullName evidence="1">Uncharacterized protein</fullName>
    </submittedName>
</protein>
<accession>A0A9P6DRA9</accession>
<dbReference type="EMBL" id="MU128993">
    <property type="protein sequence ID" value="KAF9512001.1"/>
    <property type="molecule type" value="Genomic_DNA"/>
</dbReference>
<comment type="caution">
    <text evidence="1">The sequence shown here is derived from an EMBL/GenBank/DDBJ whole genome shotgun (WGS) entry which is preliminary data.</text>
</comment>